<protein>
    <recommendedName>
        <fullName evidence="5">Pilus assembly protein, PilO</fullName>
    </recommendedName>
</protein>
<feature type="coiled-coil region" evidence="1">
    <location>
        <begin position="46"/>
        <end position="90"/>
    </location>
</feature>
<accession>A0A399EJQ5</accession>
<evidence type="ECO:0000313" key="4">
    <source>
        <dbReference type="Proteomes" id="UP000265715"/>
    </source>
</evidence>
<dbReference type="AlphaFoldDB" id="A0A399EJQ5"/>
<dbReference type="InterPro" id="IPR014717">
    <property type="entry name" value="Transl_elong_EF1B/ribsomal_bS6"/>
</dbReference>
<proteinExistence type="predicted"/>
<dbReference type="EMBL" id="QXDL01000123">
    <property type="protein sequence ID" value="RIH82391.1"/>
    <property type="molecule type" value="Genomic_DNA"/>
</dbReference>
<comment type="caution">
    <text evidence="3">The sequence shown here is derived from an EMBL/GenBank/DDBJ whole genome shotgun (WGS) entry which is preliminary data.</text>
</comment>
<gene>
    <name evidence="3" type="ORF">Mterra_02692</name>
</gene>
<evidence type="ECO:0000256" key="2">
    <source>
        <dbReference type="SAM" id="Phobius"/>
    </source>
</evidence>
<keyword evidence="2" id="KW-1133">Transmembrane helix</keyword>
<name>A0A399EJQ5_9DEIN</name>
<dbReference type="GO" id="GO:0043107">
    <property type="term" value="P:type IV pilus-dependent motility"/>
    <property type="evidence" value="ECO:0007669"/>
    <property type="project" value="InterPro"/>
</dbReference>
<dbReference type="Proteomes" id="UP000265715">
    <property type="component" value="Unassembled WGS sequence"/>
</dbReference>
<dbReference type="Gene3D" id="3.30.70.60">
    <property type="match status" value="1"/>
</dbReference>
<organism evidence="3 4">
    <name type="scientific">Calidithermus terrae</name>
    <dbReference type="NCBI Taxonomy" id="1408545"/>
    <lineage>
        <taxon>Bacteria</taxon>
        <taxon>Thermotogati</taxon>
        <taxon>Deinococcota</taxon>
        <taxon>Deinococci</taxon>
        <taxon>Thermales</taxon>
        <taxon>Thermaceae</taxon>
        <taxon>Calidithermus</taxon>
    </lineage>
</organism>
<keyword evidence="2" id="KW-0812">Transmembrane</keyword>
<keyword evidence="1" id="KW-0175">Coiled coil</keyword>
<dbReference type="OrthoDB" id="9993081at2"/>
<feature type="transmembrane region" description="Helical" evidence="2">
    <location>
        <begin position="21"/>
        <end position="41"/>
    </location>
</feature>
<keyword evidence="4" id="KW-1185">Reference proteome</keyword>
<sequence>MATKPPRKGSRPGAGLKLAPGAALALALGGALLLAVGLLSWQAGRLVEARQELLRARAEVARLEALAEANRGLERRLGELQARWEQERARLPAREDYAGLLEAVGDLAQRWGVEVGPLSPTLGQDGAFPKVVTPLELTGPFERVLALMNALQGGGRLNILKDVKFALSDEKEGKVRAQMVLEAYYAGD</sequence>
<evidence type="ECO:0000313" key="3">
    <source>
        <dbReference type="EMBL" id="RIH82391.1"/>
    </source>
</evidence>
<dbReference type="GO" id="GO:0043683">
    <property type="term" value="P:type IV pilus assembly"/>
    <property type="evidence" value="ECO:0007669"/>
    <property type="project" value="InterPro"/>
</dbReference>
<dbReference type="InterPro" id="IPR007445">
    <property type="entry name" value="PilO"/>
</dbReference>
<reference evidence="3 4" key="1">
    <citation type="submission" date="2018-08" db="EMBL/GenBank/DDBJ databases">
        <title>Meiothermus terrae DSM 26712 genome sequencing project.</title>
        <authorList>
            <person name="Da Costa M.S."/>
            <person name="Albuquerque L."/>
            <person name="Raposo P."/>
            <person name="Froufe H.J.C."/>
            <person name="Barroso C.S."/>
            <person name="Egas C."/>
        </authorList>
    </citation>
    <scope>NUCLEOTIDE SEQUENCE [LARGE SCALE GENOMIC DNA]</scope>
    <source>
        <strain evidence="3 4">DSM 26712</strain>
    </source>
</reference>
<keyword evidence="2" id="KW-0472">Membrane</keyword>
<dbReference type="Pfam" id="PF04350">
    <property type="entry name" value="PilO"/>
    <property type="match status" value="1"/>
</dbReference>
<evidence type="ECO:0000256" key="1">
    <source>
        <dbReference type="SAM" id="Coils"/>
    </source>
</evidence>
<dbReference type="RefSeq" id="WP_119315685.1">
    <property type="nucleotide sequence ID" value="NZ_QXDL01000123.1"/>
</dbReference>
<evidence type="ECO:0008006" key="5">
    <source>
        <dbReference type="Google" id="ProtNLM"/>
    </source>
</evidence>